<reference evidence="2 3" key="1">
    <citation type="submission" date="2020-11" db="EMBL/GenBank/DDBJ databases">
        <title>Draft genome sequencing of a Lachnospiraceae strain isolated from anoxic soil subjected to BSD treatment.</title>
        <authorList>
            <person name="Uek A."/>
            <person name="Tonouchi A."/>
        </authorList>
    </citation>
    <scope>NUCLEOTIDE SEQUENCE [LARGE SCALE GENOMIC DNA]</scope>
    <source>
        <strain evidence="2 3">TB5</strain>
    </source>
</reference>
<organism evidence="2 3">
    <name type="scientific">Anaeromicropila herbilytica</name>
    <dbReference type="NCBI Taxonomy" id="2785025"/>
    <lineage>
        <taxon>Bacteria</taxon>
        <taxon>Bacillati</taxon>
        <taxon>Bacillota</taxon>
        <taxon>Clostridia</taxon>
        <taxon>Lachnospirales</taxon>
        <taxon>Lachnospiraceae</taxon>
        <taxon>Anaeromicropila</taxon>
    </lineage>
</organism>
<dbReference type="Gene3D" id="3.10.450.50">
    <property type="match status" value="1"/>
</dbReference>
<gene>
    <name evidence="2" type="ORF">bsdtb5_10510</name>
</gene>
<dbReference type="InterPro" id="IPR027843">
    <property type="entry name" value="DUF4440"/>
</dbReference>
<evidence type="ECO:0000259" key="1">
    <source>
        <dbReference type="Pfam" id="PF14534"/>
    </source>
</evidence>
<keyword evidence="3" id="KW-1185">Reference proteome</keyword>
<proteinExistence type="predicted"/>
<dbReference type="EMBL" id="AP024169">
    <property type="protein sequence ID" value="BCN29756.1"/>
    <property type="molecule type" value="Genomic_DNA"/>
</dbReference>
<dbReference type="Pfam" id="PF14534">
    <property type="entry name" value="DUF4440"/>
    <property type="match status" value="1"/>
</dbReference>
<feature type="domain" description="DUF4440" evidence="1">
    <location>
        <begin position="24"/>
        <end position="130"/>
    </location>
</feature>
<dbReference type="SUPFAM" id="SSF54427">
    <property type="entry name" value="NTF2-like"/>
    <property type="match status" value="1"/>
</dbReference>
<dbReference type="Proteomes" id="UP000595897">
    <property type="component" value="Chromosome"/>
</dbReference>
<evidence type="ECO:0000313" key="3">
    <source>
        <dbReference type="Proteomes" id="UP000595897"/>
    </source>
</evidence>
<dbReference type="AlphaFoldDB" id="A0A7R7EJ21"/>
<dbReference type="KEGG" id="ahb:bsdtb5_10510"/>
<name>A0A7R7EJ21_9FIRM</name>
<sequence length="152" mass="18130">MNTNTDYEKNYTQEQKELAEHIIGLEKHALDLWFDGKTEGYRNLWSEKNFTYVDGAQPHRVDSHKDVCEFLDTIEGQLHADTYDFVRPRVQFGQDMALLTYELYADTNMINMKYNCIELYQKEEDGQWRVVHSTWSFIRPMEMDFGQVKEIV</sequence>
<dbReference type="RefSeq" id="WP_271715018.1">
    <property type="nucleotide sequence ID" value="NZ_AP024169.1"/>
</dbReference>
<evidence type="ECO:0000313" key="2">
    <source>
        <dbReference type="EMBL" id="BCN29756.1"/>
    </source>
</evidence>
<protein>
    <recommendedName>
        <fullName evidence="1">DUF4440 domain-containing protein</fullName>
    </recommendedName>
</protein>
<accession>A0A7R7EJ21</accession>
<dbReference type="InterPro" id="IPR032710">
    <property type="entry name" value="NTF2-like_dom_sf"/>
</dbReference>